<feature type="region of interest" description="Disordered" evidence="1">
    <location>
        <begin position="326"/>
        <end position="378"/>
    </location>
</feature>
<feature type="compositionally biased region" description="Polar residues" evidence="1">
    <location>
        <begin position="339"/>
        <end position="349"/>
    </location>
</feature>
<proteinExistence type="predicted"/>
<feature type="compositionally biased region" description="Polar residues" evidence="1">
    <location>
        <begin position="100"/>
        <end position="111"/>
    </location>
</feature>
<reference evidence="2" key="1">
    <citation type="journal article" date="2022" name="bioRxiv">
        <title>Sequencing and chromosome-scale assembly of the giantPleurodeles waltlgenome.</title>
        <authorList>
            <person name="Brown T."/>
            <person name="Elewa A."/>
            <person name="Iarovenko S."/>
            <person name="Subramanian E."/>
            <person name="Araus A.J."/>
            <person name="Petzold A."/>
            <person name="Susuki M."/>
            <person name="Suzuki K.-i.T."/>
            <person name="Hayashi T."/>
            <person name="Toyoda A."/>
            <person name="Oliveira C."/>
            <person name="Osipova E."/>
            <person name="Leigh N.D."/>
            <person name="Simon A."/>
            <person name="Yun M.H."/>
        </authorList>
    </citation>
    <scope>NUCLEOTIDE SEQUENCE</scope>
    <source>
        <strain evidence="2">20211129_DDA</strain>
        <tissue evidence="2">Liver</tissue>
    </source>
</reference>
<evidence type="ECO:0000256" key="1">
    <source>
        <dbReference type="SAM" id="MobiDB-lite"/>
    </source>
</evidence>
<keyword evidence="3" id="KW-1185">Reference proteome</keyword>
<accession>A0AAV7NRH0</accession>
<evidence type="ECO:0000313" key="2">
    <source>
        <dbReference type="EMBL" id="KAJ1117682.1"/>
    </source>
</evidence>
<protein>
    <submittedName>
        <fullName evidence="2">Uncharacterized protein</fullName>
    </submittedName>
</protein>
<organism evidence="2 3">
    <name type="scientific">Pleurodeles waltl</name>
    <name type="common">Iberian ribbed newt</name>
    <dbReference type="NCBI Taxonomy" id="8319"/>
    <lineage>
        <taxon>Eukaryota</taxon>
        <taxon>Metazoa</taxon>
        <taxon>Chordata</taxon>
        <taxon>Craniata</taxon>
        <taxon>Vertebrata</taxon>
        <taxon>Euteleostomi</taxon>
        <taxon>Amphibia</taxon>
        <taxon>Batrachia</taxon>
        <taxon>Caudata</taxon>
        <taxon>Salamandroidea</taxon>
        <taxon>Salamandridae</taxon>
        <taxon>Pleurodelinae</taxon>
        <taxon>Pleurodeles</taxon>
    </lineage>
</organism>
<dbReference type="EMBL" id="JANPWB010000012">
    <property type="protein sequence ID" value="KAJ1117682.1"/>
    <property type="molecule type" value="Genomic_DNA"/>
</dbReference>
<evidence type="ECO:0000313" key="3">
    <source>
        <dbReference type="Proteomes" id="UP001066276"/>
    </source>
</evidence>
<name>A0AAV7NRH0_PLEWA</name>
<sequence length="378" mass="41339">MRVLNCESLRLAISDSQNDIQQEKATSFCDSQMKLHRKLHAGAAEHSRKHFLALDDDLTARKFTNKPGRREDHTHFQLLNSQQEEQQLKWRNQPERERSSLPQDTTSSHTVQGPKVSHQAAQDPGAATTGTCTTQPQSPPDAPVAILEIEAAPGPSHSASVQDTDPPPRRRRRVNVPTVSQGEVGDASISAAEAALIHGQRLQTRQMRLISMAMRRMERNQTTGLQQVHTELPHLNSNVGDLALSIRQLVAELVTEREGARRRDRQLIHRLDLMAASIVRLAVNTTGLSRCTVSLQVDMGYFASDVARGLGRISHAVDMMEARQVARGVADTPQDSEEGSTISSASATDTRVLRSGSARQGTADAPGTSHAGSPSHRV</sequence>
<dbReference type="AlphaFoldDB" id="A0AAV7NRH0"/>
<comment type="caution">
    <text evidence="2">The sequence shown here is derived from an EMBL/GenBank/DDBJ whole genome shotgun (WGS) entry which is preliminary data.</text>
</comment>
<gene>
    <name evidence="2" type="ORF">NDU88_005879</name>
</gene>
<dbReference type="Proteomes" id="UP001066276">
    <property type="component" value="Chromosome 8"/>
</dbReference>
<feature type="region of interest" description="Disordered" evidence="1">
    <location>
        <begin position="78"/>
        <end position="174"/>
    </location>
</feature>
<feature type="compositionally biased region" description="Basic and acidic residues" evidence="1">
    <location>
        <begin position="86"/>
        <end position="99"/>
    </location>
</feature>